<dbReference type="PANTHER" id="PTHR43132:SF2">
    <property type="entry name" value="ARSENICAL RESISTANCE OPERON REPRESSOR ARSR-RELATED"/>
    <property type="match status" value="1"/>
</dbReference>
<dbReference type="STRING" id="28092.WM40_13115"/>
<dbReference type="GO" id="GO:0003677">
    <property type="term" value="F:DNA binding"/>
    <property type="evidence" value="ECO:0007669"/>
    <property type="project" value="UniProtKB-KW"/>
</dbReference>
<evidence type="ECO:0000256" key="3">
    <source>
        <dbReference type="ARBA" id="ARBA00023163"/>
    </source>
</evidence>
<protein>
    <submittedName>
        <fullName evidence="5">ArsR family transcriptional regulator</fullName>
    </submittedName>
</protein>
<dbReference type="SUPFAM" id="SSF46785">
    <property type="entry name" value="Winged helix' DNA-binding domain"/>
    <property type="match status" value="1"/>
</dbReference>
<dbReference type="AlphaFoldDB" id="A0A0F5K0Z7"/>
<keyword evidence="1" id="KW-0805">Transcription regulation</keyword>
<dbReference type="NCBIfam" id="NF033788">
    <property type="entry name" value="HTH_metalloreg"/>
    <property type="match status" value="1"/>
</dbReference>
<dbReference type="InterPro" id="IPR001845">
    <property type="entry name" value="HTH_ArsR_DNA-bd_dom"/>
</dbReference>
<dbReference type="PRINTS" id="PR00778">
    <property type="entry name" value="HTHARSR"/>
</dbReference>
<dbReference type="Pfam" id="PF01022">
    <property type="entry name" value="HTH_5"/>
    <property type="match status" value="1"/>
</dbReference>
<sequence>MPKQIDLLKLQAAAGEACRLLKVLSNTDRLLLLCQMTQGAFSVSELEAVTGIRQPTLSQQLTVLREEQLVHTHRSGKQIFYSITSNEALAVLQLLDKLYCPKE</sequence>
<reference evidence="5 6" key="1">
    <citation type="submission" date="2015-03" db="EMBL/GenBank/DDBJ databases">
        <title>Draft Genome Sequence of Burkholderia andropogonis type strain ICMP2807, isolated from Sorghum bicolor.</title>
        <authorList>
            <person name="Lopes-Santos L."/>
            <person name="Castro D.B."/>
            <person name="Ottoboni L.M."/>
            <person name="Park D."/>
            <person name="Weirc B.S."/>
            <person name="Destefano S.A."/>
        </authorList>
    </citation>
    <scope>NUCLEOTIDE SEQUENCE [LARGE SCALE GENOMIC DNA]</scope>
    <source>
        <strain evidence="5 6">ICMP2807</strain>
    </source>
</reference>
<name>A0A0F5K0Z7_9BURK</name>
<evidence type="ECO:0000256" key="2">
    <source>
        <dbReference type="ARBA" id="ARBA00023125"/>
    </source>
</evidence>
<proteinExistence type="predicted"/>
<organism evidence="5 6">
    <name type="scientific">Robbsia andropogonis</name>
    <dbReference type="NCBI Taxonomy" id="28092"/>
    <lineage>
        <taxon>Bacteria</taxon>
        <taxon>Pseudomonadati</taxon>
        <taxon>Pseudomonadota</taxon>
        <taxon>Betaproteobacteria</taxon>
        <taxon>Burkholderiales</taxon>
        <taxon>Burkholderiaceae</taxon>
        <taxon>Robbsia</taxon>
    </lineage>
</organism>
<dbReference type="PROSITE" id="PS50987">
    <property type="entry name" value="HTH_ARSR_2"/>
    <property type="match status" value="1"/>
</dbReference>
<dbReference type="InterPro" id="IPR036388">
    <property type="entry name" value="WH-like_DNA-bd_sf"/>
</dbReference>
<dbReference type="InterPro" id="IPR036390">
    <property type="entry name" value="WH_DNA-bd_sf"/>
</dbReference>
<keyword evidence="6" id="KW-1185">Reference proteome</keyword>
<dbReference type="GO" id="GO:0003700">
    <property type="term" value="F:DNA-binding transcription factor activity"/>
    <property type="evidence" value="ECO:0007669"/>
    <property type="project" value="InterPro"/>
</dbReference>
<dbReference type="Proteomes" id="UP000033618">
    <property type="component" value="Unassembled WGS sequence"/>
</dbReference>
<dbReference type="InterPro" id="IPR051011">
    <property type="entry name" value="Metal_resp_trans_reg"/>
</dbReference>
<feature type="domain" description="HTH arsR-type" evidence="4">
    <location>
        <begin position="10"/>
        <end position="103"/>
    </location>
</feature>
<comment type="caution">
    <text evidence="5">The sequence shown here is derived from an EMBL/GenBank/DDBJ whole genome shotgun (WGS) entry which is preliminary data.</text>
</comment>
<dbReference type="CDD" id="cd00090">
    <property type="entry name" value="HTH_ARSR"/>
    <property type="match status" value="1"/>
</dbReference>
<dbReference type="RefSeq" id="WP_036009349.1">
    <property type="nucleotide sequence ID" value="NZ_CADFGU010000002.1"/>
</dbReference>
<dbReference type="InterPro" id="IPR011991">
    <property type="entry name" value="ArsR-like_HTH"/>
</dbReference>
<evidence type="ECO:0000256" key="1">
    <source>
        <dbReference type="ARBA" id="ARBA00023015"/>
    </source>
</evidence>
<dbReference type="Gene3D" id="1.10.10.10">
    <property type="entry name" value="Winged helix-like DNA-binding domain superfamily/Winged helix DNA-binding domain"/>
    <property type="match status" value="1"/>
</dbReference>
<dbReference type="EMBL" id="LAQU01000012">
    <property type="protein sequence ID" value="KKB63232.1"/>
    <property type="molecule type" value="Genomic_DNA"/>
</dbReference>
<keyword evidence="3" id="KW-0804">Transcription</keyword>
<gene>
    <name evidence="5" type="ORF">WM40_13115</name>
</gene>
<evidence type="ECO:0000313" key="6">
    <source>
        <dbReference type="Proteomes" id="UP000033618"/>
    </source>
</evidence>
<evidence type="ECO:0000259" key="4">
    <source>
        <dbReference type="PROSITE" id="PS50987"/>
    </source>
</evidence>
<dbReference type="SMART" id="SM00418">
    <property type="entry name" value="HTH_ARSR"/>
    <property type="match status" value="1"/>
</dbReference>
<keyword evidence="2" id="KW-0238">DNA-binding</keyword>
<evidence type="ECO:0000313" key="5">
    <source>
        <dbReference type="EMBL" id="KKB63232.1"/>
    </source>
</evidence>
<dbReference type="PANTHER" id="PTHR43132">
    <property type="entry name" value="ARSENICAL RESISTANCE OPERON REPRESSOR ARSR-RELATED"/>
    <property type="match status" value="1"/>
</dbReference>
<accession>A0A0F5K0Z7</accession>
<dbReference type="PATRIC" id="fig|28092.6.peg.3086"/>